<gene>
    <name evidence="2" type="ORF">RHS01_05778</name>
</gene>
<feature type="transmembrane region" description="Helical" evidence="1">
    <location>
        <begin position="183"/>
        <end position="203"/>
    </location>
</feature>
<reference evidence="2" key="1">
    <citation type="submission" date="2020-09" db="EMBL/GenBank/DDBJ databases">
        <title>Comparative genome analyses of four rice-infecting Rhizoctonia solani isolates reveal extensive enrichment of homogalacturonan modification genes.</title>
        <authorList>
            <person name="Lee D.-Y."/>
            <person name="Jeon J."/>
            <person name="Kim K.-T."/>
            <person name="Cheong K."/>
            <person name="Song H."/>
            <person name="Choi G."/>
            <person name="Ko J."/>
            <person name="Opiyo S.O."/>
            <person name="Zuo S."/>
            <person name="Madhav S."/>
            <person name="Lee Y.-H."/>
            <person name="Wang G.-L."/>
        </authorList>
    </citation>
    <scope>NUCLEOTIDE SEQUENCE</scope>
    <source>
        <strain evidence="2">AG1-IA B2</strain>
    </source>
</reference>
<evidence type="ECO:0000313" key="2">
    <source>
        <dbReference type="EMBL" id="KAF8754976.1"/>
    </source>
</evidence>
<keyword evidence="1" id="KW-0472">Membrane</keyword>
<accession>A0A8H7IDW0</accession>
<dbReference type="Proteomes" id="UP000614334">
    <property type="component" value="Unassembled WGS sequence"/>
</dbReference>
<proteinExistence type="predicted"/>
<comment type="caution">
    <text evidence="2">The sequence shown here is derived from an EMBL/GenBank/DDBJ whole genome shotgun (WGS) entry which is preliminary data.</text>
</comment>
<evidence type="ECO:0000256" key="1">
    <source>
        <dbReference type="SAM" id="Phobius"/>
    </source>
</evidence>
<protein>
    <submittedName>
        <fullName evidence="2">Uncharacterized protein</fullName>
    </submittedName>
</protein>
<keyword evidence="1" id="KW-0812">Transmembrane</keyword>
<evidence type="ECO:0000313" key="3">
    <source>
        <dbReference type="Proteomes" id="UP000614334"/>
    </source>
</evidence>
<dbReference type="AlphaFoldDB" id="A0A8H7IDW0"/>
<name>A0A8H7IDW0_9AGAM</name>
<organism evidence="2 3">
    <name type="scientific">Rhizoctonia solani</name>
    <dbReference type="NCBI Taxonomy" id="456999"/>
    <lineage>
        <taxon>Eukaryota</taxon>
        <taxon>Fungi</taxon>
        <taxon>Dikarya</taxon>
        <taxon>Basidiomycota</taxon>
        <taxon>Agaricomycotina</taxon>
        <taxon>Agaricomycetes</taxon>
        <taxon>Cantharellales</taxon>
        <taxon>Ceratobasidiaceae</taxon>
        <taxon>Rhizoctonia</taxon>
    </lineage>
</organism>
<dbReference type="EMBL" id="JACYCF010000009">
    <property type="protein sequence ID" value="KAF8754976.1"/>
    <property type="molecule type" value="Genomic_DNA"/>
</dbReference>
<feature type="transmembrane region" description="Helical" evidence="1">
    <location>
        <begin position="209"/>
        <end position="228"/>
    </location>
</feature>
<sequence>MGCSLSQCFQAQSSKSFGTRTAKIGTLLFKPKPLLGNDNEWINDEDLAGLLEIRGVNRSKLTYTNMPFVSIWNENDQTSQVQGRTGALPHDLSESVLRGLTAPWQPRARFHIEAEMYRNVSLYPIVEISAIPLPNDAIATAMLRVTLNPGFVYFRSYQDLRVQGGARSSGICDYLQDYRTGTILDVIGSVGGLFALLQAIHLLLFGRSLMWGLTGAMLISPFGLVGALSSKKFQQHLQEHYHRTPTEDNPGSVQIGDFLRDFVIDFGPARLPRSKKTVGLVFGTQL</sequence>
<keyword evidence="1" id="KW-1133">Transmembrane helix</keyword>